<evidence type="ECO:0000256" key="5">
    <source>
        <dbReference type="ARBA" id="ARBA00023128"/>
    </source>
</evidence>
<feature type="domain" description="Glutamate/phenylalanine/leucine/valine/L-tryptophan dehydrogenase C-terminal" evidence="9">
    <location>
        <begin position="5"/>
        <end position="243"/>
    </location>
</feature>
<comment type="subcellular location">
    <subcellularLocation>
        <location evidence="1">Mitochondrion</location>
    </subcellularLocation>
</comment>
<gene>
    <name evidence="10" type="ORF">DNTS_035687</name>
</gene>
<evidence type="ECO:0000256" key="8">
    <source>
        <dbReference type="RuleBase" id="RU004417"/>
    </source>
</evidence>
<accession>A0A553RDY0</accession>
<dbReference type="GO" id="GO:0006538">
    <property type="term" value="P:L-glutamate catabolic process"/>
    <property type="evidence" value="ECO:0007669"/>
    <property type="project" value="TreeGrafter"/>
</dbReference>
<feature type="non-terminal residue" evidence="10">
    <location>
        <position position="1"/>
    </location>
</feature>
<dbReference type="GO" id="GO:0005739">
    <property type="term" value="C:mitochondrion"/>
    <property type="evidence" value="ECO:0007669"/>
    <property type="project" value="UniProtKB-SubCell"/>
</dbReference>
<evidence type="ECO:0000256" key="3">
    <source>
        <dbReference type="ARBA" id="ARBA00012889"/>
    </source>
</evidence>
<keyword evidence="11" id="KW-1185">Reference proteome</keyword>
<dbReference type="EMBL" id="SRMA01024451">
    <property type="protein sequence ID" value="TRZ00398.1"/>
    <property type="molecule type" value="Genomic_DNA"/>
</dbReference>
<keyword evidence="4 8" id="KW-0560">Oxidoreductase</keyword>
<protein>
    <recommendedName>
        <fullName evidence="3">glutamate dehydrogenase [NAD(P)(+)]</fullName>
        <ecNumber evidence="3">1.4.1.3</ecNumber>
    </recommendedName>
</protein>
<evidence type="ECO:0000256" key="1">
    <source>
        <dbReference type="ARBA" id="ARBA00004173"/>
    </source>
</evidence>
<evidence type="ECO:0000313" key="11">
    <source>
        <dbReference type="Proteomes" id="UP000316079"/>
    </source>
</evidence>
<evidence type="ECO:0000259" key="9">
    <source>
        <dbReference type="SMART" id="SM00839"/>
    </source>
</evidence>
<dbReference type="Proteomes" id="UP000316079">
    <property type="component" value="Unassembled WGS sequence"/>
</dbReference>
<dbReference type="InterPro" id="IPR033922">
    <property type="entry name" value="NAD_bind_Glu_DH"/>
</dbReference>
<comment type="similarity">
    <text evidence="2 8">Belongs to the Glu/Leu/Phe/Val dehydrogenases family.</text>
</comment>
<comment type="caution">
    <text evidence="10">The sequence shown here is derived from an EMBL/GenBank/DDBJ whole genome shotgun (WGS) entry which is preliminary data.</text>
</comment>
<dbReference type="InterPro" id="IPR036291">
    <property type="entry name" value="NAD(P)-bd_dom_sf"/>
</dbReference>
<dbReference type="SMART" id="SM00839">
    <property type="entry name" value="ELFV_dehydrog"/>
    <property type="match status" value="1"/>
</dbReference>
<dbReference type="OrthoDB" id="6718861at2759"/>
<evidence type="ECO:0000256" key="6">
    <source>
        <dbReference type="ARBA" id="ARBA00047867"/>
    </source>
</evidence>
<dbReference type="EC" id="1.4.1.3" evidence="3"/>
<reference evidence="10 11" key="1">
    <citation type="journal article" date="2019" name="Sci. Data">
        <title>Hybrid genome assembly and annotation of Danionella translucida.</title>
        <authorList>
            <person name="Kadobianskyi M."/>
            <person name="Schulze L."/>
            <person name="Schuelke M."/>
            <person name="Judkewitz B."/>
        </authorList>
    </citation>
    <scope>NUCLEOTIDE SEQUENCE [LARGE SCALE GENOMIC DNA]</scope>
    <source>
        <strain evidence="10 11">Bolton</strain>
    </source>
</reference>
<keyword evidence="5" id="KW-0496">Mitochondrion</keyword>
<dbReference type="PANTHER" id="PTHR11606">
    <property type="entry name" value="GLUTAMATE DEHYDROGENASE"/>
    <property type="match status" value="1"/>
</dbReference>
<organism evidence="10 11">
    <name type="scientific">Danionella cerebrum</name>
    <dbReference type="NCBI Taxonomy" id="2873325"/>
    <lineage>
        <taxon>Eukaryota</taxon>
        <taxon>Metazoa</taxon>
        <taxon>Chordata</taxon>
        <taxon>Craniata</taxon>
        <taxon>Vertebrata</taxon>
        <taxon>Euteleostomi</taxon>
        <taxon>Actinopterygii</taxon>
        <taxon>Neopterygii</taxon>
        <taxon>Teleostei</taxon>
        <taxon>Ostariophysi</taxon>
        <taxon>Cypriniformes</taxon>
        <taxon>Danionidae</taxon>
        <taxon>Danioninae</taxon>
        <taxon>Danionella</taxon>
    </lineage>
</organism>
<dbReference type="InterPro" id="IPR006096">
    <property type="entry name" value="Glu/Leu/Phe/Val/Trp_DH_C"/>
</dbReference>
<dbReference type="PANTHER" id="PTHR11606:SF33">
    <property type="entry name" value="GLUTAMATE DEHYDROGENASE [NAD(P)(+)]"/>
    <property type="match status" value="1"/>
</dbReference>
<name>A0A553RDY0_9TELE</name>
<dbReference type="PRINTS" id="PR00082">
    <property type="entry name" value="GLFDHDRGNASE"/>
</dbReference>
<dbReference type="GO" id="GO:0004352">
    <property type="term" value="F:glutamate dehydrogenase (NAD+) activity"/>
    <property type="evidence" value="ECO:0007669"/>
    <property type="project" value="TreeGrafter"/>
</dbReference>
<dbReference type="AlphaFoldDB" id="A0A553RDY0"/>
<dbReference type="CDD" id="cd01076">
    <property type="entry name" value="NAD_bind_1_Glu_DH"/>
    <property type="match status" value="1"/>
</dbReference>
<evidence type="ECO:0000256" key="2">
    <source>
        <dbReference type="ARBA" id="ARBA00006382"/>
    </source>
</evidence>
<evidence type="ECO:0000256" key="7">
    <source>
        <dbReference type="ARBA" id="ARBA00048577"/>
    </source>
</evidence>
<sequence>FHLVSHSTVQGFGNVGLHSMRYLHRYGAKCVGIAEIDGSIWNPNGMDPKELEDYKLQHGTIVGFPNSQPYEGNILEADCDILIPAAGEKQLTRKNAHNIKAKIIAEGANGPTTPDADKIFIERNIMVIPDMYLNAGGVTVSYFEWLKNLNHVSYGRLTFKYERDSNYHLLSGPIPIVPTADFQARVAGASEKDIVHSGLAYTMERSARQIMRTASKYNLGLDLRTAAYVNAIEKVFKVYNEAGLTFT</sequence>
<dbReference type="SUPFAM" id="SSF51735">
    <property type="entry name" value="NAD(P)-binding Rossmann-fold domains"/>
    <property type="match status" value="1"/>
</dbReference>
<dbReference type="Gene3D" id="3.40.50.720">
    <property type="entry name" value="NAD(P)-binding Rossmann-like Domain"/>
    <property type="match status" value="1"/>
</dbReference>
<dbReference type="FunFam" id="3.40.50.720:FF:000100">
    <property type="entry name" value="Glutamate dehydrogenase 1, mitochondrial"/>
    <property type="match status" value="1"/>
</dbReference>
<dbReference type="InterPro" id="IPR006095">
    <property type="entry name" value="Glu/Leu/Phe/Val/Trp_DH"/>
</dbReference>
<comment type="catalytic activity">
    <reaction evidence="7">
        <text>L-glutamate + NADP(+) + H2O = 2-oxoglutarate + NH4(+) + NADPH + H(+)</text>
        <dbReference type="Rhea" id="RHEA:11612"/>
        <dbReference type="ChEBI" id="CHEBI:15377"/>
        <dbReference type="ChEBI" id="CHEBI:15378"/>
        <dbReference type="ChEBI" id="CHEBI:16810"/>
        <dbReference type="ChEBI" id="CHEBI:28938"/>
        <dbReference type="ChEBI" id="CHEBI:29985"/>
        <dbReference type="ChEBI" id="CHEBI:57783"/>
        <dbReference type="ChEBI" id="CHEBI:58349"/>
        <dbReference type="EC" id="1.4.1.3"/>
    </reaction>
</comment>
<comment type="catalytic activity">
    <reaction evidence="6">
        <text>L-glutamate + NAD(+) + H2O = 2-oxoglutarate + NH4(+) + NADH + H(+)</text>
        <dbReference type="Rhea" id="RHEA:15133"/>
        <dbReference type="ChEBI" id="CHEBI:15377"/>
        <dbReference type="ChEBI" id="CHEBI:15378"/>
        <dbReference type="ChEBI" id="CHEBI:16810"/>
        <dbReference type="ChEBI" id="CHEBI:28938"/>
        <dbReference type="ChEBI" id="CHEBI:29985"/>
        <dbReference type="ChEBI" id="CHEBI:57540"/>
        <dbReference type="ChEBI" id="CHEBI:57945"/>
        <dbReference type="EC" id="1.4.1.3"/>
    </reaction>
</comment>
<evidence type="ECO:0000313" key="10">
    <source>
        <dbReference type="EMBL" id="TRZ00398.1"/>
    </source>
</evidence>
<dbReference type="STRING" id="623744.A0A553RDY0"/>
<dbReference type="Pfam" id="PF00208">
    <property type="entry name" value="ELFV_dehydrog"/>
    <property type="match status" value="1"/>
</dbReference>
<evidence type="ECO:0000256" key="4">
    <source>
        <dbReference type="ARBA" id="ARBA00023002"/>
    </source>
</evidence>
<proteinExistence type="inferred from homology"/>